<keyword evidence="2" id="KW-0812">Transmembrane</keyword>
<feature type="transmembrane region" description="Helical" evidence="2">
    <location>
        <begin position="111"/>
        <end position="132"/>
    </location>
</feature>
<feature type="region of interest" description="Disordered" evidence="1">
    <location>
        <begin position="1"/>
        <end position="60"/>
    </location>
</feature>
<dbReference type="AlphaFoldDB" id="A0A1R0GNL7"/>
<keyword evidence="2" id="KW-0472">Membrane</keyword>
<evidence type="ECO:0000256" key="2">
    <source>
        <dbReference type="SAM" id="Phobius"/>
    </source>
</evidence>
<feature type="compositionally biased region" description="Basic and acidic residues" evidence="1">
    <location>
        <begin position="1"/>
        <end position="58"/>
    </location>
</feature>
<evidence type="ECO:0000313" key="3">
    <source>
        <dbReference type="EMBL" id="OLY78491.1"/>
    </source>
</evidence>
<sequence length="155" mass="18092">MNKEKLDFQEDQKDQEKQEDQKDQEKQEDRKGQDDQDDQKSLSEFRFPETLESKERRSVSYGIASSEDEYTYTSSSVGIENLSDLERNVTLIGLNNRPSVDSNENSRKYRWIVSFAGWLVPLNLLINGLVIADDFKLDSFDGKKKYSGRILYLYN</sequence>
<dbReference type="OrthoDB" id="10381674at2759"/>
<name>A0A1R0GNL7_9FUNG</name>
<dbReference type="EMBL" id="LSSL01006321">
    <property type="protein sequence ID" value="OLY78491.1"/>
    <property type="molecule type" value="Genomic_DNA"/>
</dbReference>
<comment type="caution">
    <text evidence="3">The sequence shown here is derived from an EMBL/GenBank/DDBJ whole genome shotgun (WGS) entry which is preliminary data.</text>
</comment>
<keyword evidence="4" id="KW-1185">Reference proteome</keyword>
<dbReference type="Proteomes" id="UP000187455">
    <property type="component" value="Unassembled WGS sequence"/>
</dbReference>
<evidence type="ECO:0000313" key="4">
    <source>
        <dbReference type="Proteomes" id="UP000187455"/>
    </source>
</evidence>
<evidence type="ECO:0000256" key="1">
    <source>
        <dbReference type="SAM" id="MobiDB-lite"/>
    </source>
</evidence>
<keyword evidence="2" id="KW-1133">Transmembrane helix</keyword>
<gene>
    <name evidence="3" type="ORF">AYI68_g7464</name>
</gene>
<proteinExistence type="predicted"/>
<organism evidence="3 4">
    <name type="scientific">Smittium mucronatum</name>
    <dbReference type="NCBI Taxonomy" id="133383"/>
    <lineage>
        <taxon>Eukaryota</taxon>
        <taxon>Fungi</taxon>
        <taxon>Fungi incertae sedis</taxon>
        <taxon>Zoopagomycota</taxon>
        <taxon>Kickxellomycotina</taxon>
        <taxon>Harpellomycetes</taxon>
        <taxon>Harpellales</taxon>
        <taxon>Legeriomycetaceae</taxon>
        <taxon>Smittium</taxon>
    </lineage>
</organism>
<accession>A0A1R0GNL7</accession>
<protein>
    <submittedName>
        <fullName evidence="3">Uncharacterized protein</fullName>
    </submittedName>
</protein>
<reference evidence="3 4" key="1">
    <citation type="journal article" date="2016" name="Mol. Biol. Evol.">
        <title>Genome-Wide Survey of Gut Fungi (Harpellales) Reveals the First Horizontally Transferred Ubiquitin Gene from a Mosquito Host.</title>
        <authorList>
            <person name="Wang Y."/>
            <person name="White M.M."/>
            <person name="Kvist S."/>
            <person name="Moncalvo J.M."/>
        </authorList>
    </citation>
    <scope>NUCLEOTIDE SEQUENCE [LARGE SCALE GENOMIC DNA]</scope>
    <source>
        <strain evidence="3 4">ALG-7-W6</strain>
    </source>
</reference>